<protein>
    <submittedName>
        <fullName evidence="2">Uncharacterized protein</fullName>
    </submittedName>
</protein>
<reference evidence="2 3" key="1">
    <citation type="journal article" date="2024" name="IMA Fungus">
        <title>IMA Genome - F19 : A genome assembly and annotation guide to empower mycologists, including annotated draft genome sequences of Ceratocystis pirilliformis, Diaporthe australafricana, Fusarium ophioides, Paecilomyces lecythidis, and Sporothrix stenoceras.</title>
        <authorList>
            <person name="Aylward J."/>
            <person name="Wilson A.M."/>
            <person name="Visagie C.M."/>
            <person name="Spraker J."/>
            <person name="Barnes I."/>
            <person name="Buitendag C."/>
            <person name="Ceriani C."/>
            <person name="Del Mar Angel L."/>
            <person name="du Plessis D."/>
            <person name="Fuchs T."/>
            <person name="Gasser K."/>
            <person name="Kramer D."/>
            <person name="Li W."/>
            <person name="Munsamy K."/>
            <person name="Piso A."/>
            <person name="Price J.L."/>
            <person name="Sonnekus B."/>
            <person name="Thomas C."/>
            <person name="van der Nest A."/>
            <person name="van Dijk A."/>
            <person name="van Heerden A."/>
            <person name="van Vuuren N."/>
            <person name="Yilmaz N."/>
            <person name="Duong T.A."/>
            <person name="van der Merwe N.A."/>
            <person name="Wingfield M.J."/>
            <person name="Wingfield B.D."/>
        </authorList>
    </citation>
    <scope>NUCLEOTIDE SEQUENCE [LARGE SCALE GENOMIC DNA]</scope>
    <source>
        <strain evidence="2 3">CMW 18300</strain>
    </source>
</reference>
<comment type="caution">
    <text evidence="2">The sequence shown here is derived from an EMBL/GenBank/DDBJ whole genome shotgun (WGS) entry which is preliminary data.</text>
</comment>
<evidence type="ECO:0000313" key="2">
    <source>
        <dbReference type="EMBL" id="KAL1856825.1"/>
    </source>
</evidence>
<organism evidence="2 3">
    <name type="scientific">Diaporthe australafricana</name>
    <dbReference type="NCBI Taxonomy" id="127596"/>
    <lineage>
        <taxon>Eukaryota</taxon>
        <taxon>Fungi</taxon>
        <taxon>Dikarya</taxon>
        <taxon>Ascomycota</taxon>
        <taxon>Pezizomycotina</taxon>
        <taxon>Sordariomycetes</taxon>
        <taxon>Sordariomycetidae</taxon>
        <taxon>Diaporthales</taxon>
        <taxon>Diaporthaceae</taxon>
        <taxon>Diaporthe</taxon>
    </lineage>
</organism>
<dbReference type="Proteomes" id="UP001583177">
    <property type="component" value="Unassembled WGS sequence"/>
</dbReference>
<name>A0ABR3W9P9_9PEZI</name>
<accession>A0ABR3W9P9</accession>
<evidence type="ECO:0000313" key="3">
    <source>
        <dbReference type="Proteomes" id="UP001583177"/>
    </source>
</evidence>
<feature type="signal peptide" evidence="1">
    <location>
        <begin position="1"/>
        <end position="21"/>
    </location>
</feature>
<dbReference type="EMBL" id="JAWRVE010000119">
    <property type="protein sequence ID" value="KAL1856825.1"/>
    <property type="molecule type" value="Genomic_DNA"/>
</dbReference>
<gene>
    <name evidence="2" type="ORF">Daus18300_010588</name>
</gene>
<keyword evidence="3" id="KW-1185">Reference proteome</keyword>
<evidence type="ECO:0000256" key="1">
    <source>
        <dbReference type="SAM" id="SignalP"/>
    </source>
</evidence>
<sequence>MPLIWLELFVAVFISWDDNSTLPDYYLADLGQASLDLLSIREGEFAPNGNRDVQSLYMSLSQLVECTGNFPLPGGAIEMQLGQWIERLRRMTFRRDFVAALPDIQGLLHEISAIPAPPVEPSLAAIRRDLIIGGPFVPLLHDTPLAAAMTPYVHGPFYVAEVSMNAATGLPDVVSVDRSRALHRPNAGHAGSDTD</sequence>
<proteinExistence type="predicted"/>
<feature type="chain" id="PRO_5046303704" evidence="1">
    <location>
        <begin position="22"/>
        <end position="195"/>
    </location>
</feature>
<keyword evidence="1" id="KW-0732">Signal</keyword>